<dbReference type="EMBL" id="GBRH01160563">
    <property type="protein sequence ID" value="JAE37333.1"/>
    <property type="molecule type" value="Transcribed_RNA"/>
</dbReference>
<dbReference type="AlphaFoldDB" id="A0A0A9HWQ3"/>
<reference evidence="1" key="1">
    <citation type="submission" date="2014-09" db="EMBL/GenBank/DDBJ databases">
        <authorList>
            <person name="Magalhaes I.L.F."/>
            <person name="Oliveira U."/>
            <person name="Santos F.R."/>
            <person name="Vidigal T.H.D.A."/>
            <person name="Brescovit A.D."/>
            <person name="Santos A.J."/>
        </authorList>
    </citation>
    <scope>NUCLEOTIDE SEQUENCE</scope>
    <source>
        <tissue evidence="1">Shoot tissue taken approximately 20 cm above the soil surface</tissue>
    </source>
</reference>
<accession>A0A0A9HWQ3</accession>
<name>A0A0A9HWQ3_ARUDO</name>
<evidence type="ECO:0000313" key="1">
    <source>
        <dbReference type="EMBL" id="JAE37333.1"/>
    </source>
</evidence>
<organism evidence="1">
    <name type="scientific">Arundo donax</name>
    <name type="common">Giant reed</name>
    <name type="synonym">Donax arundinaceus</name>
    <dbReference type="NCBI Taxonomy" id="35708"/>
    <lineage>
        <taxon>Eukaryota</taxon>
        <taxon>Viridiplantae</taxon>
        <taxon>Streptophyta</taxon>
        <taxon>Embryophyta</taxon>
        <taxon>Tracheophyta</taxon>
        <taxon>Spermatophyta</taxon>
        <taxon>Magnoliopsida</taxon>
        <taxon>Liliopsida</taxon>
        <taxon>Poales</taxon>
        <taxon>Poaceae</taxon>
        <taxon>PACMAD clade</taxon>
        <taxon>Arundinoideae</taxon>
        <taxon>Arundineae</taxon>
        <taxon>Arundo</taxon>
    </lineage>
</organism>
<protein>
    <submittedName>
        <fullName evidence="1">Uncharacterized protein</fullName>
    </submittedName>
</protein>
<sequence length="19" mass="2269">MILFYLVVDVQVLCELKDK</sequence>
<reference evidence="1" key="2">
    <citation type="journal article" date="2015" name="Data Brief">
        <title>Shoot transcriptome of the giant reed, Arundo donax.</title>
        <authorList>
            <person name="Barrero R.A."/>
            <person name="Guerrero F.D."/>
            <person name="Moolhuijzen P."/>
            <person name="Goolsby J.A."/>
            <person name="Tidwell J."/>
            <person name="Bellgard S.E."/>
            <person name="Bellgard M.I."/>
        </authorList>
    </citation>
    <scope>NUCLEOTIDE SEQUENCE</scope>
    <source>
        <tissue evidence="1">Shoot tissue taken approximately 20 cm above the soil surface</tissue>
    </source>
</reference>
<proteinExistence type="predicted"/>